<comment type="similarity">
    <text evidence="2">Belongs to the patched family.</text>
</comment>
<evidence type="ECO:0000313" key="10">
    <source>
        <dbReference type="Proteomes" id="UP000280834"/>
    </source>
</evidence>
<evidence type="ECO:0000259" key="8">
    <source>
        <dbReference type="PROSITE" id="PS50156"/>
    </source>
</evidence>
<dbReference type="InterPro" id="IPR051697">
    <property type="entry name" value="Patched_domain-protein"/>
</dbReference>
<evidence type="ECO:0000256" key="5">
    <source>
        <dbReference type="ARBA" id="ARBA00023136"/>
    </source>
</evidence>
<dbReference type="EMBL" id="UZAG01017357">
    <property type="protein sequence ID" value="VDO34310.1"/>
    <property type="molecule type" value="Genomic_DNA"/>
</dbReference>
<feature type="transmembrane region" description="Helical" evidence="7">
    <location>
        <begin position="359"/>
        <end position="377"/>
    </location>
</feature>
<feature type="transmembrane region" description="Helical" evidence="7">
    <location>
        <begin position="167"/>
        <end position="188"/>
    </location>
</feature>
<dbReference type="AlphaFoldDB" id="A0A0R3QWG7"/>
<dbReference type="Proteomes" id="UP000280834">
    <property type="component" value="Unassembled WGS sequence"/>
</dbReference>
<dbReference type="GO" id="GO:0030659">
    <property type="term" value="C:cytoplasmic vesicle membrane"/>
    <property type="evidence" value="ECO:0007669"/>
    <property type="project" value="TreeGrafter"/>
</dbReference>
<evidence type="ECO:0000256" key="4">
    <source>
        <dbReference type="ARBA" id="ARBA00022989"/>
    </source>
</evidence>
<feature type="domain" description="SSD" evidence="8">
    <location>
        <begin position="172"/>
        <end position="327"/>
    </location>
</feature>
<dbReference type="Pfam" id="PF02460">
    <property type="entry name" value="Patched"/>
    <property type="match status" value="1"/>
</dbReference>
<feature type="transmembrane region" description="Helical" evidence="7">
    <location>
        <begin position="306"/>
        <end position="326"/>
    </location>
</feature>
<dbReference type="PROSITE" id="PS50156">
    <property type="entry name" value="SSD"/>
    <property type="match status" value="1"/>
</dbReference>
<protein>
    <submittedName>
        <fullName evidence="11">SSD domain-containing protein</fullName>
    </submittedName>
</protein>
<reference evidence="11" key="1">
    <citation type="submission" date="2017-02" db="UniProtKB">
        <authorList>
            <consortium name="WormBaseParasite"/>
        </authorList>
    </citation>
    <scope>IDENTIFICATION</scope>
</reference>
<feature type="transmembrane region" description="Helical" evidence="7">
    <location>
        <begin position="200"/>
        <end position="223"/>
    </location>
</feature>
<feature type="transmembrane region" description="Helical" evidence="7">
    <location>
        <begin position="230"/>
        <end position="251"/>
    </location>
</feature>
<keyword evidence="3 7" id="KW-0812">Transmembrane</keyword>
<dbReference type="SUPFAM" id="SSF82866">
    <property type="entry name" value="Multidrug efflux transporter AcrB transmembrane domain"/>
    <property type="match status" value="1"/>
</dbReference>
<keyword evidence="10" id="KW-1185">Reference proteome</keyword>
<evidence type="ECO:0000313" key="11">
    <source>
        <dbReference type="WBParaSite" id="BTMF_0001207501-mRNA-1"/>
    </source>
</evidence>
<feature type="transmembrane region" description="Helical" evidence="7">
    <location>
        <begin position="278"/>
        <end position="299"/>
    </location>
</feature>
<dbReference type="PANTHER" id="PTHR10796:SF189">
    <property type="entry name" value="SSD DOMAIN-CONTAINING PROTEIN"/>
    <property type="match status" value="1"/>
</dbReference>
<dbReference type="GO" id="GO:0005886">
    <property type="term" value="C:plasma membrane"/>
    <property type="evidence" value="ECO:0007669"/>
    <property type="project" value="TreeGrafter"/>
</dbReference>
<proteinExistence type="inferred from homology"/>
<dbReference type="GO" id="GO:0018996">
    <property type="term" value="P:molting cycle, collagen and cuticulin-based cuticle"/>
    <property type="evidence" value="ECO:0007669"/>
    <property type="project" value="TreeGrafter"/>
</dbReference>
<keyword evidence="5 7" id="KW-0472">Membrane</keyword>
<sequence length="483" mass="54115">MALFATTNGSILETRRTDELTTFYKYITQTMPVNVNKSTVHYQNDLCEPFCNFNSQLWNLLNYQSFFKIIYPLSIAGPYKVNIGRYLFNRTINEQGIVIGVGTVAIYFTTFITDSIKQKQLDVFEEQVLREVYNHNANPNSTITLILHGAHTVSGEIRRGIQLVLPYYFTGAVLLIAFVVISLVLASLCHSFPMRHLQLILPFAAIISPILAAISAIGLILLAGYHINMLILISPFLTLATGIGVDDAFLLTNTWLKSTAMPHALTTAERLQLVLEKVGIGITVTSLTNSLGFALGCIAPAPEMQIFCATVSLSMFLDLLFQVIILSHDEPKIVYKQIKRDQPTLFERMKQNVTSLCKYYIWATFITIALLIAYYYFAITGMQAMDANVDGKMLLPPDSQSVDGIRIMDEILMVKEMEKSKNSLGSAATMHWVKDYLRYLANPHATKLDVFFGISGVEANGTAYMENGSLFISFKSKKEIYLF</sequence>
<organism evidence="11">
    <name type="scientific">Brugia timori</name>
    <dbReference type="NCBI Taxonomy" id="42155"/>
    <lineage>
        <taxon>Eukaryota</taxon>
        <taxon>Metazoa</taxon>
        <taxon>Ecdysozoa</taxon>
        <taxon>Nematoda</taxon>
        <taxon>Chromadorea</taxon>
        <taxon>Rhabditida</taxon>
        <taxon>Spirurina</taxon>
        <taxon>Spiruromorpha</taxon>
        <taxon>Filarioidea</taxon>
        <taxon>Onchocercidae</taxon>
        <taxon>Brugia</taxon>
    </lineage>
</organism>
<dbReference type="GO" id="GO:0006897">
    <property type="term" value="P:endocytosis"/>
    <property type="evidence" value="ECO:0007669"/>
    <property type="project" value="TreeGrafter"/>
</dbReference>
<dbReference type="Gene3D" id="1.20.1640.10">
    <property type="entry name" value="Multidrug efflux transporter AcrB transmembrane domain"/>
    <property type="match status" value="1"/>
</dbReference>
<gene>
    <name evidence="9" type="ORF">BTMF_LOCUS10104</name>
</gene>
<keyword evidence="4 7" id="KW-1133">Transmembrane helix</keyword>
<dbReference type="WBParaSite" id="BTMF_0001207501-mRNA-1">
    <property type="protein sequence ID" value="BTMF_0001207501-mRNA-1"/>
    <property type="gene ID" value="BTMF_0001207501"/>
</dbReference>
<dbReference type="InterPro" id="IPR000731">
    <property type="entry name" value="SSD"/>
</dbReference>
<evidence type="ECO:0000256" key="3">
    <source>
        <dbReference type="ARBA" id="ARBA00022692"/>
    </source>
</evidence>
<accession>A0A0R3QWG7</accession>
<keyword evidence="6" id="KW-0325">Glycoprotein</keyword>
<evidence type="ECO:0000256" key="2">
    <source>
        <dbReference type="ARBA" id="ARBA00005585"/>
    </source>
</evidence>
<evidence type="ECO:0000256" key="6">
    <source>
        <dbReference type="ARBA" id="ARBA00023180"/>
    </source>
</evidence>
<dbReference type="PANTHER" id="PTHR10796">
    <property type="entry name" value="PATCHED-RELATED"/>
    <property type="match status" value="1"/>
</dbReference>
<comment type="subcellular location">
    <subcellularLocation>
        <location evidence="1">Membrane</location>
        <topology evidence="1">Multi-pass membrane protein</topology>
    </subcellularLocation>
</comment>
<reference evidence="9 10" key="2">
    <citation type="submission" date="2018-11" db="EMBL/GenBank/DDBJ databases">
        <authorList>
            <consortium name="Pathogen Informatics"/>
        </authorList>
    </citation>
    <scope>NUCLEOTIDE SEQUENCE [LARGE SCALE GENOMIC DNA]</scope>
</reference>
<name>A0A0R3QWG7_9BILA</name>
<evidence type="ECO:0000256" key="7">
    <source>
        <dbReference type="SAM" id="Phobius"/>
    </source>
</evidence>
<evidence type="ECO:0000256" key="1">
    <source>
        <dbReference type="ARBA" id="ARBA00004141"/>
    </source>
</evidence>
<evidence type="ECO:0000313" key="9">
    <source>
        <dbReference type="EMBL" id="VDO34310.1"/>
    </source>
</evidence>
<dbReference type="InterPro" id="IPR003392">
    <property type="entry name" value="PTHD_SSD"/>
</dbReference>